<feature type="compositionally biased region" description="Low complexity" evidence="1">
    <location>
        <begin position="67"/>
        <end position="82"/>
    </location>
</feature>
<dbReference type="Gramene" id="KQJ87753">
    <property type="protein sequence ID" value="KQJ87753"/>
    <property type="gene ID" value="BRADI_4g13352v3"/>
</dbReference>
<organism evidence="2">
    <name type="scientific">Brachypodium distachyon</name>
    <name type="common">Purple false brome</name>
    <name type="synonym">Trachynia distachya</name>
    <dbReference type="NCBI Taxonomy" id="15368"/>
    <lineage>
        <taxon>Eukaryota</taxon>
        <taxon>Viridiplantae</taxon>
        <taxon>Streptophyta</taxon>
        <taxon>Embryophyta</taxon>
        <taxon>Tracheophyta</taxon>
        <taxon>Spermatophyta</taxon>
        <taxon>Magnoliopsida</taxon>
        <taxon>Liliopsida</taxon>
        <taxon>Poales</taxon>
        <taxon>Poaceae</taxon>
        <taxon>BOP clade</taxon>
        <taxon>Pooideae</taxon>
        <taxon>Stipodae</taxon>
        <taxon>Brachypodieae</taxon>
        <taxon>Brachypodium</taxon>
    </lineage>
</organism>
<dbReference type="AlphaFoldDB" id="A0A0Q3PEM3"/>
<dbReference type="Proteomes" id="UP000008810">
    <property type="component" value="Chromosome 4"/>
</dbReference>
<gene>
    <name evidence="2" type="ORF">BRADI_4g13352v3</name>
</gene>
<feature type="region of interest" description="Disordered" evidence="1">
    <location>
        <begin position="67"/>
        <end position="98"/>
    </location>
</feature>
<evidence type="ECO:0000313" key="4">
    <source>
        <dbReference type="Proteomes" id="UP000008810"/>
    </source>
</evidence>
<evidence type="ECO:0000313" key="2">
    <source>
        <dbReference type="EMBL" id="KQJ87753.2"/>
    </source>
</evidence>
<dbReference type="EMBL" id="CM000883">
    <property type="protein sequence ID" value="KQJ87753.2"/>
    <property type="molecule type" value="Genomic_DNA"/>
</dbReference>
<name>A0A0Q3PEM3_BRADI</name>
<proteinExistence type="predicted"/>
<evidence type="ECO:0000313" key="3">
    <source>
        <dbReference type="EnsemblPlants" id="KQJ87753"/>
    </source>
</evidence>
<sequence length="159" mass="16671">MMLVGCGGVRGFALPMDVVGLFDCGATPLASHGSLLVRLVDGESDAEPVDMLVSVSACCVAPARKSSPNASAAKLPSSAAAAGQPRLSNEGESKNKTTLVVRPSMDTHLPAGRRCKHSFSFRALVLPSSLLVQALRKMMLDEVDLHLSDVMPARASFHT</sequence>
<accession>A0A0Q3PEM3</accession>
<protein>
    <submittedName>
        <fullName evidence="2 3">Uncharacterized protein</fullName>
    </submittedName>
</protein>
<keyword evidence="4" id="KW-1185">Reference proteome</keyword>
<dbReference type="InParanoid" id="A0A0Q3PEM3"/>
<reference evidence="3" key="3">
    <citation type="submission" date="2018-08" db="UniProtKB">
        <authorList>
            <consortium name="EnsemblPlants"/>
        </authorList>
    </citation>
    <scope>IDENTIFICATION</scope>
    <source>
        <strain evidence="3">cv. Bd21</strain>
    </source>
</reference>
<reference evidence="2 3" key="1">
    <citation type="journal article" date="2010" name="Nature">
        <title>Genome sequencing and analysis of the model grass Brachypodium distachyon.</title>
        <authorList>
            <consortium name="International Brachypodium Initiative"/>
        </authorList>
    </citation>
    <scope>NUCLEOTIDE SEQUENCE [LARGE SCALE GENOMIC DNA]</scope>
    <source>
        <strain evidence="2 3">Bd21</strain>
    </source>
</reference>
<evidence type="ECO:0000256" key="1">
    <source>
        <dbReference type="SAM" id="MobiDB-lite"/>
    </source>
</evidence>
<dbReference type="EnsemblPlants" id="KQJ87753">
    <property type="protein sequence ID" value="KQJ87753"/>
    <property type="gene ID" value="BRADI_4g13352v3"/>
</dbReference>
<reference evidence="2" key="2">
    <citation type="submission" date="2017-06" db="EMBL/GenBank/DDBJ databases">
        <title>WGS assembly of Brachypodium distachyon.</title>
        <authorList>
            <consortium name="The International Brachypodium Initiative"/>
            <person name="Lucas S."/>
            <person name="Harmon-Smith M."/>
            <person name="Lail K."/>
            <person name="Tice H."/>
            <person name="Grimwood J."/>
            <person name="Bruce D."/>
            <person name="Barry K."/>
            <person name="Shu S."/>
            <person name="Lindquist E."/>
            <person name="Wang M."/>
            <person name="Pitluck S."/>
            <person name="Vogel J.P."/>
            <person name="Garvin D.F."/>
            <person name="Mockler T.C."/>
            <person name="Schmutz J."/>
            <person name="Rokhsar D."/>
            <person name="Bevan M.W."/>
        </authorList>
    </citation>
    <scope>NUCLEOTIDE SEQUENCE</scope>
    <source>
        <strain evidence="2">Bd21</strain>
    </source>
</reference>